<sequence length="159" mass="16990">MCSFLFLFFCCGPRCGVDKAVDPEAAAGADPLMICFFLAVDLLSSWGDGVLVVTEARAPRRLVICLLLAVDPEAAAGADPLVIWFFLAVDPPLKLELAGMLMLQTMLLVQDADARGAKNRALRALMLRRGQVMLRTQMLQPMLLALDADAAADAPGPGC</sequence>
<reference evidence="2" key="1">
    <citation type="journal article" date="2022" name="bioRxiv">
        <title>Sequencing and chromosome-scale assembly of the giantPleurodeles waltlgenome.</title>
        <authorList>
            <person name="Brown T."/>
            <person name="Elewa A."/>
            <person name="Iarovenko S."/>
            <person name="Subramanian E."/>
            <person name="Araus A.J."/>
            <person name="Petzold A."/>
            <person name="Susuki M."/>
            <person name="Suzuki K.-i.T."/>
            <person name="Hayashi T."/>
            <person name="Toyoda A."/>
            <person name="Oliveira C."/>
            <person name="Osipova E."/>
            <person name="Leigh N.D."/>
            <person name="Simon A."/>
            <person name="Yun M.H."/>
        </authorList>
    </citation>
    <scope>NUCLEOTIDE SEQUENCE</scope>
    <source>
        <strain evidence="2">20211129_DDA</strain>
        <tissue evidence="2">Liver</tissue>
    </source>
</reference>
<organism evidence="2 3">
    <name type="scientific">Pleurodeles waltl</name>
    <name type="common">Iberian ribbed newt</name>
    <dbReference type="NCBI Taxonomy" id="8319"/>
    <lineage>
        <taxon>Eukaryota</taxon>
        <taxon>Metazoa</taxon>
        <taxon>Chordata</taxon>
        <taxon>Craniata</taxon>
        <taxon>Vertebrata</taxon>
        <taxon>Euteleostomi</taxon>
        <taxon>Amphibia</taxon>
        <taxon>Batrachia</taxon>
        <taxon>Caudata</taxon>
        <taxon>Salamandroidea</taxon>
        <taxon>Salamandridae</taxon>
        <taxon>Pleurodelinae</taxon>
        <taxon>Pleurodeles</taxon>
    </lineage>
</organism>
<keyword evidence="1" id="KW-0732">Signal</keyword>
<dbReference type="AlphaFoldDB" id="A0AAV7NAT5"/>
<proteinExistence type="predicted"/>
<feature type="signal peptide" evidence="1">
    <location>
        <begin position="1"/>
        <end position="16"/>
    </location>
</feature>
<name>A0AAV7NAT5_PLEWA</name>
<evidence type="ECO:0000313" key="3">
    <source>
        <dbReference type="Proteomes" id="UP001066276"/>
    </source>
</evidence>
<dbReference type="Proteomes" id="UP001066276">
    <property type="component" value="Chromosome 8"/>
</dbReference>
<feature type="chain" id="PRO_5043675594" description="Secreted protein" evidence="1">
    <location>
        <begin position="17"/>
        <end position="159"/>
    </location>
</feature>
<comment type="caution">
    <text evidence="2">The sequence shown here is derived from an EMBL/GenBank/DDBJ whole genome shotgun (WGS) entry which is preliminary data.</text>
</comment>
<gene>
    <name evidence="2" type="ORF">NDU88_000057</name>
</gene>
<evidence type="ECO:0000256" key="1">
    <source>
        <dbReference type="SAM" id="SignalP"/>
    </source>
</evidence>
<evidence type="ECO:0000313" key="2">
    <source>
        <dbReference type="EMBL" id="KAJ1111784.1"/>
    </source>
</evidence>
<accession>A0AAV7NAT5</accession>
<keyword evidence="3" id="KW-1185">Reference proteome</keyword>
<protein>
    <recommendedName>
        <fullName evidence="4">Secreted protein</fullName>
    </recommendedName>
</protein>
<evidence type="ECO:0008006" key="4">
    <source>
        <dbReference type="Google" id="ProtNLM"/>
    </source>
</evidence>
<dbReference type="EMBL" id="JANPWB010000012">
    <property type="protein sequence ID" value="KAJ1111784.1"/>
    <property type="molecule type" value="Genomic_DNA"/>
</dbReference>